<gene>
    <name evidence="2" type="ORF">BTN85_0700</name>
</gene>
<keyword evidence="1" id="KW-1133">Transmembrane helix</keyword>
<dbReference type="InParanoid" id="A0A1Q6DV29"/>
<sequence length="116" mass="13858">MSTSDLKKYEKKKKEIKNEVFKYLRKRKGQWISEEKIKKDLDLDFDFVDVDEALSGEVWSIGSRIESKSAKVPKDGYYERIEFFKFKPFWKSIRIVASLLLLFLLIGLLIFHIYIN</sequence>
<name>A0A1Q6DV29_METT1</name>
<dbReference type="Proteomes" id="UP000185744">
    <property type="component" value="Unassembled WGS sequence"/>
</dbReference>
<protein>
    <submittedName>
        <fullName evidence="2">Uncharacterized protein</fullName>
    </submittedName>
</protein>
<keyword evidence="1" id="KW-0472">Membrane</keyword>
<proteinExistence type="predicted"/>
<organism evidence="2 3">
    <name type="scientific">Methanohalarchaeum thermophilum</name>
    <dbReference type="NCBI Taxonomy" id="1903181"/>
    <lineage>
        <taxon>Archaea</taxon>
        <taxon>Methanobacteriati</taxon>
        <taxon>Methanobacteriota</taxon>
        <taxon>Methanonatronarchaeia</taxon>
        <taxon>Methanonatronarchaeales</taxon>
        <taxon>Methanonatronarchaeaceae</taxon>
        <taxon>Candidatus Methanohalarchaeum</taxon>
    </lineage>
</organism>
<evidence type="ECO:0000313" key="2">
    <source>
        <dbReference type="EMBL" id="OKY78214.1"/>
    </source>
</evidence>
<dbReference type="EMBL" id="MSDW01000001">
    <property type="protein sequence ID" value="OKY78214.1"/>
    <property type="molecule type" value="Genomic_DNA"/>
</dbReference>
<dbReference type="STRING" id="1903181.BTN85_0700"/>
<accession>A0A1Q6DV29</accession>
<evidence type="ECO:0000313" key="3">
    <source>
        <dbReference type="Proteomes" id="UP000185744"/>
    </source>
</evidence>
<dbReference type="AlphaFoldDB" id="A0A1Q6DV29"/>
<reference evidence="2" key="1">
    <citation type="submission" date="2016-12" db="EMBL/GenBank/DDBJ databases">
        <title>Discovery of methanogenic haloarchaea.</title>
        <authorList>
            <person name="Sorokin D.Y."/>
            <person name="Makarova K.S."/>
            <person name="Abbas B."/>
            <person name="Ferrer M."/>
            <person name="Golyshin P.N."/>
        </authorList>
    </citation>
    <scope>NUCLEOTIDE SEQUENCE [LARGE SCALE GENOMIC DNA]</scope>
    <source>
        <strain evidence="2">HMET1</strain>
    </source>
</reference>
<comment type="caution">
    <text evidence="2">The sequence shown here is derived from an EMBL/GenBank/DDBJ whole genome shotgun (WGS) entry which is preliminary data.</text>
</comment>
<keyword evidence="3" id="KW-1185">Reference proteome</keyword>
<evidence type="ECO:0000256" key="1">
    <source>
        <dbReference type="SAM" id="Phobius"/>
    </source>
</evidence>
<feature type="transmembrane region" description="Helical" evidence="1">
    <location>
        <begin position="95"/>
        <end position="115"/>
    </location>
</feature>
<keyword evidence="1" id="KW-0812">Transmembrane</keyword>